<evidence type="ECO:0000256" key="1">
    <source>
        <dbReference type="SAM" id="MobiDB-lite"/>
    </source>
</evidence>
<feature type="domain" description="MobA/VirD2-like nuclease" evidence="2">
    <location>
        <begin position="17"/>
        <end position="152"/>
    </location>
</feature>
<proteinExistence type="predicted"/>
<dbReference type="AlphaFoldDB" id="A0A1M7P666"/>
<feature type="region of interest" description="Disordered" evidence="1">
    <location>
        <begin position="412"/>
        <end position="438"/>
    </location>
</feature>
<dbReference type="InterPro" id="IPR005094">
    <property type="entry name" value="Endonuclease_MobA/VirD2"/>
</dbReference>
<gene>
    <name evidence="3" type="ORF">SAMN05216269_11423</name>
</gene>
<dbReference type="STRING" id="178356.SAMN05216269_11423"/>
<feature type="region of interest" description="Disordered" evidence="1">
    <location>
        <begin position="361"/>
        <end position="396"/>
    </location>
</feature>
<feature type="compositionally biased region" description="Basic residues" evidence="1">
    <location>
        <begin position="423"/>
        <end position="438"/>
    </location>
</feature>
<dbReference type="OrthoDB" id="915634at2"/>
<dbReference type="Pfam" id="PF03432">
    <property type="entry name" value="Relaxase"/>
    <property type="match status" value="1"/>
</dbReference>
<evidence type="ECO:0000313" key="4">
    <source>
        <dbReference type="Proteomes" id="UP000184092"/>
    </source>
</evidence>
<evidence type="ECO:0000313" key="3">
    <source>
        <dbReference type="EMBL" id="SHN12070.1"/>
    </source>
</evidence>
<keyword evidence="4" id="KW-1185">Reference proteome</keyword>
<name>A0A1M7P666_9FLAO</name>
<sequence>MVAIIKTGHSINRILNYNENKVQQGAAECIGAGNYPVDIEKMAFPMKLNRFIKQADLNENVKRNSVHISLNFDVTEKGTPKEKLMEIADTYMAKIGFKEQPYLVYQHHDAGHPHIHIISLKVRDDGSRIDMQNIGRNQSEKARKEIEITYGLVPAEKHKREKELVAKPVDANKVEYGRTETKRAITNLLDKVLQNYKYTSLPEFNAVLQQYNVVADRGNENSRIFQNRGLVYRILDEGGNKIGVPIKASDFYSKPTLKFLEERFIPNEKARTPYKSRIKNAIDIALLDNKKMSIQELAKIVELSGINIVFRQNAEGLLYGITYVDHQTQCVFNGSALGKSYSAKAIQERCGLYEVENQKTTVSKIKKSEEPKPGVNPKEVSDSSIDNGSKANGAVESTNVVEKIVTAVTQTENDSSYLPNQLKGKRKKKRRKGQSNNQ</sequence>
<protein>
    <submittedName>
        <fullName evidence="3">Relaxase/Mobilisation nuclease domain-containing protein</fullName>
    </submittedName>
</protein>
<evidence type="ECO:0000259" key="2">
    <source>
        <dbReference type="Pfam" id="PF03432"/>
    </source>
</evidence>
<accession>A0A1M7P666</accession>
<dbReference type="RefSeq" id="WP_073210650.1">
    <property type="nucleotide sequence ID" value="NZ_FRCL01000014.1"/>
</dbReference>
<organism evidence="3 4">
    <name type="scientific">Flavobacterium xinjiangense</name>
    <dbReference type="NCBI Taxonomy" id="178356"/>
    <lineage>
        <taxon>Bacteria</taxon>
        <taxon>Pseudomonadati</taxon>
        <taxon>Bacteroidota</taxon>
        <taxon>Flavobacteriia</taxon>
        <taxon>Flavobacteriales</taxon>
        <taxon>Flavobacteriaceae</taxon>
        <taxon>Flavobacterium</taxon>
    </lineage>
</organism>
<feature type="compositionally biased region" description="Polar residues" evidence="1">
    <location>
        <begin position="382"/>
        <end position="396"/>
    </location>
</feature>
<dbReference type="EMBL" id="FRCL01000014">
    <property type="protein sequence ID" value="SHN12070.1"/>
    <property type="molecule type" value="Genomic_DNA"/>
</dbReference>
<dbReference type="Proteomes" id="UP000184092">
    <property type="component" value="Unassembled WGS sequence"/>
</dbReference>
<reference evidence="4" key="1">
    <citation type="submission" date="2016-11" db="EMBL/GenBank/DDBJ databases">
        <authorList>
            <person name="Varghese N."/>
            <person name="Submissions S."/>
        </authorList>
    </citation>
    <scope>NUCLEOTIDE SEQUENCE [LARGE SCALE GENOMIC DNA]</scope>
    <source>
        <strain evidence="4">CGMCC 1.2749</strain>
    </source>
</reference>